<dbReference type="PANTHER" id="PTHR31325">
    <property type="entry name" value="OS01G0798800 PROTEIN-RELATED"/>
    <property type="match status" value="1"/>
</dbReference>
<dbReference type="Proteomes" id="UP001497457">
    <property type="component" value="Chromosome 7b"/>
</dbReference>
<keyword evidence="2" id="KW-0472">Membrane</keyword>
<feature type="transmembrane region" description="Helical" evidence="2">
    <location>
        <begin position="315"/>
        <end position="338"/>
    </location>
</feature>
<evidence type="ECO:0000313" key="5">
    <source>
        <dbReference type="Proteomes" id="UP001497457"/>
    </source>
</evidence>
<name>A0ABC9FMM4_9POAL</name>
<feature type="transmembrane region" description="Helical" evidence="2">
    <location>
        <begin position="67"/>
        <end position="86"/>
    </location>
</feature>
<gene>
    <name evidence="4" type="ORF">URODEC1_LOCUS107237</name>
</gene>
<reference evidence="4" key="1">
    <citation type="submission" date="2024-10" db="EMBL/GenBank/DDBJ databases">
        <authorList>
            <person name="Ryan C."/>
        </authorList>
    </citation>
    <scope>NUCLEOTIDE SEQUENCE [LARGE SCALE GENOMIC DNA]</scope>
</reference>
<evidence type="ECO:0000256" key="2">
    <source>
        <dbReference type="SAM" id="Phobius"/>
    </source>
</evidence>
<sequence length="602" mass="66240">MLDPVELAFAEYLLTGNPFINAVSNEQQLWDEWELQVLVLASFALQAFFLFAAGIRRRNTSAVLRIALWLAYLSADYVAVFVLGHLTRHVGGPRHQLVLLWAPVLLLHLGGQETITAFSMQDNELWKRHLLGLATQVALAVYVVTKSWRRGGNSDNDDGLLAAAVALLFVAGTVKYAERTWALKAATSDTITGNRMTDLLDTMRTKQNPAGSAAAVERYNHDIVGRRKWWLQEEYSGLVEAAGYSFPNCVNALMDIPVAPWLLPEIWGMVEQISGHLAVAGQEDSSTFPSRAYKMGEIQLSLMYDHIYTKVGLRYALLALPVLTLAATSSALALFTAARKGGGGASYSAVDRRGRLKLGASSRLAQAIFRCICIELARPYSKPLWSNRWAQHNLVAGCIREKQAGVFTRAMRRLGLAGDTKFCRISDETKELICSELDDEERLSQFSHVRGTGILSRCGHGEGSQLHKSIDKVDFSTSVVMWHLVTDVEGHVAHRKARDEVREILSRRGKMIRVDADDPEAVRKMLEAGVEEISDPAAGGAAPEGVDVVFASNSYETMRPVLPRAWRLAQMLLLQPEAVRDGDADEGGGTAPAAPWEMIASV</sequence>
<proteinExistence type="predicted"/>
<feature type="transmembrane region" description="Helical" evidence="2">
    <location>
        <begin position="98"/>
        <end position="118"/>
    </location>
</feature>
<keyword evidence="5" id="KW-1185">Reference proteome</keyword>
<feature type="transmembrane region" description="Helical" evidence="2">
    <location>
        <begin position="130"/>
        <end position="148"/>
    </location>
</feature>
<dbReference type="Pfam" id="PF13968">
    <property type="entry name" value="DUF4220"/>
    <property type="match status" value="1"/>
</dbReference>
<evidence type="ECO:0000259" key="3">
    <source>
        <dbReference type="Pfam" id="PF13968"/>
    </source>
</evidence>
<evidence type="ECO:0000313" key="4">
    <source>
        <dbReference type="EMBL" id="CAL5078645.1"/>
    </source>
</evidence>
<dbReference type="InterPro" id="IPR025315">
    <property type="entry name" value="DUF4220"/>
</dbReference>
<feature type="domain" description="DUF4220" evidence="3">
    <location>
        <begin position="69"/>
        <end position="340"/>
    </location>
</feature>
<dbReference type="AlphaFoldDB" id="A0ABC9FMM4"/>
<feature type="region of interest" description="Disordered" evidence="1">
    <location>
        <begin position="580"/>
        <end position="602"/>
    </location>
</feature>
<keyword evidence="2" id="KW-1133">Transmembrane helix</keyword>
<protein>
    <recommendedName>
        <fullName evidence="3">DUF4220 domain-containing protein</fullName>
    </recommendedName>
</protein>
<feature type="transmembrane region" description="Helical" evidence="2">
    <location>
        <begin position="35"/>
        <end position="55"/>
    </location>
</feature>
<organism evidence="4 5">
    <name type="scientific">Urochloa decumbens</name>
    <dbReference type="NCBI Taxonomy" id="240449"/>
    <lineage>
        <taxon>Eukaryota</taxon>
        <taxon>Viridiplantae</taxon>
        <taxon>Streptophyta</taxon>
        <taxon>Embryophyta</taxon>
        <taxon>Tracheophyta</taxon>
        <taxon>Spermatophyta</taxon>
        <taxon>Magnoliopsida</taxon>
        <taxon>Liliopsida</taxon>
        <taxon>Poales</taxon>
        <taxon>Poaceae</taxon>
        <taxon>PACMAD clade</taxon>
        <taxon>Panicoideae</taxon>
        <taxon>Panicodae</taxon>
        <taxon>Paniceae</taxon>
        <taxon>Melinidinae</taxon>
        <taxon>Urochloa</taxon>
    </lineage>
</organism>
<dbReference type="EMBL" id="OZ075117">
    <property type="protein sequence ID" value="CAL5078645.1"/>
    <property type="molecule type" value="Genomic_DNA"/>
</dbReference>
<evidence type="ECO:0000256" key="1">
    <source>
        <dbReference type="SAM" id="MobiDB-lite"/>
    </source>
</evidence>
<keyword evidence="2" id="KW-0812">Transmembrane</keyword>
<feature type="transmembrane region" description="Helical" evidence="2">
    <location>
        <begin position="160"/>
        <end position="177"/>
    </location>
</feature>
<accession>A0ABC9FMM4</accession>